<name>A0A9P7VYU6_9AGAR</name>
<reference evidence="2" key="1">
    <citation type="submission" date="2020-11" db="EMBL/GenBank/DDBJ databases">
        <title>Adaptations for nitrogen fixation in a non-lichenized fungal sporocarp promotes dispersal by wood-feeding termites.</title>
        <authorList>
            <consortium name="DOE Joint Genome Institute"/>
            <person name="Koch R.A."/>
            <person name="Yoon G."/>
            <person name="Arayal U."/>
            <person name="Lail K."/>
            <person name="Amirebrahimi M."/>
            <person name="Labutti K."/>
            <person name="Lipzen A."/>
            <person name="Riley R."/>
            <person name="Barry K."/>
            <person name="Henrissat B."/>
            <person name="Grigoriev I.V."/>
            <person name="Herr J.R."/>
            <person name="Aime M.C."/>
        </authorList>
    </citation>
    <scope>NUCLEOTIDE SEQUENCE</scope>
    <source>
        <strain evidence="2">MCA 3950</strain>
    </source>
</reference>
<proteinExistence type="predicted"/>
<evidence type="ECO:0000313" key="3">
    <source>
        <dbReference type="Proteomes" id="UP000812287"/>
    </source>
</evidence>
<feature type="compositionally biased region" description="Low complexity" evidence="1">
    <location>
        <begin position="30"/>
        <end position="42"/>
    </location>
</feature>
<dbReference type="Proteomes" id="UP000812287">
    <property type="component" value="Unassembled WGS sequence"/>
</dbReference>
<dbReference type="OrthoDB" id="3265817at2759"/>
<comment type="caution">
    <text evidence="2">The sequence shown here is derived from an EMBL/GenBank/DDBJ whole genome shotgun (WGS) entry which is preliminary data.</text>
</comment>
<feature type="region of interest" description="Disordered" evidence="1">
    <location>
        <begin position="177"/>
        <end position="260"/>
    </location>
</feature>
<feature type="compositionally biased region" description="Low complexity" evidence="1">
    <location>
        <begin position="1"/>
        <end position="15"/>
    </location>
</feature>
<accession>A0A9P7VYU6</accession>
<dbReference type="AlphaFoldDB" id="A0A9P7VYU6"/>
<feature type="compositionally biased region" description="Basic and acidic residues" evidence="1">
    <location>
        <begin position="215"/>
        <end position="232"/>
    </location>
</feature>
<feature type="compositionally biased region" description="Polar residues" evidence="1">
    <location>
        <begin position="198"/>
        <end position="214"/>
    </location>
</feature>
<dbReference type="RefSeq" id="XP_043041831.1">
    <property type="nucleotide sequence ID" value="XM_043185924.1"/>
</dbReference>
<organism evidence="2 3">
    <name type="scientific">Guyanagaster necrorhizus</name>
    <dbReference type="NCBI Taxonomy" id="856835"/>
    <lineage>
        <taxon>Eukaryota</taxon>
        <taxon>Fungi</taxon>
        <taxon>Dikarya</taxon>
        <taxon>Basidiomycota</taxon>
        <taxon>Agaricomycotina</taxon>
        <taxon>Agaricomycetes</taxon>
        <taxon>Agaricomycetidae</taxon>
        <taxon>Agaricales</taxon>
        <taxon>Marasmiineae</taxon>
        <taxon>Physalacriaceae</taxon>
        <taxon>Guyanagaster</taxon>
    </lineage>
</organism>
<feature type="compositionally biased region" description="Polar residues" evidence="1">
    <location>
        <begin position="180"/>
        <end position="189"/>
    </location>
</feature>
<dbReference type="GeneID" id="66108221"/>
<dbReference type="EMBL" id="MU250530">
    <property type="protein sequence ID" value="KAG7448331.1"/>
    <property type="molecule type" value="Genomic_DNA"/>
</dbReference>
<evidence type="ECO:0000313" key="2">
    <source>
        <dbReference type="EMBL" id="KAG7448331.1"/>
    </source>
</evidence>
<protein>
    <submittedName>
        <fullName evidence="2">Uncharacterized protein</fullName>
    </submittedName>
</protein>
<evidence type="ECO:0000256" key="1">
    <source>
        <dbReference type="SAM" id="MobiDB-lite"/>
    </source>
</evidence>
<gene>
    <name evidence="2" type="ORF">BT62DRAFT_930419</name>
</gene>
<keyword evidence="3" id="KW-1185">Reference proteome</keyword>
<feature type="region of interest" description="Disordered" evidence="1">
    <location>
        <begin position="1"/>
        <end position="130"/>
    </location>
</feature>
<feature type="compositionally biased region" description="Low complexity" evidence="1">
    <location>
        <begin position="68"/>
        <end position="80"/>
    </location>
</feature>
<sequence>MSFDSVSSSSGSSASRPLTVDIPAQYPPESNSSSVNSSLNSSPTATEGMTIPSPSPKGILDIRNRIASPPSSTTSLPTSTMNVKFAPLPELAPRRRSSTTPLGVAARSQLMRRRRGMHGDELPSVPSGNGMWTEAELEEHARRIASEAHVRHEHSTRDQEDIEDPFLALGKMMKGAWKKMSNSRGSTRAKTSRVVSGVTDSMPQQEPRTSSNLNVREDSEAERGGVWEEEIGHAIARNIGQTETICEVERQKKDSPSSSS</sequence>
<feature type="compositionally biased region" description="Basic and acidic residues" evidence="1">
    <location>
        <begin position="247"/>
        <end position="260"/>
    </location>
</feature>